<protein>
    <submittedName>
        <fullName evidence="7">23S rRNA (Uracil(1939)-C(5))-methyltransferase RlmD</fullName>
        <ecNumber evidence="7">2.1.1.190</ecNumber>
    </submittedName>
</protein>
<dbReference type="InterPro" id="IPR010280">
    <property type="entry name" value="U5_MeTrfase_fam"/>
</dbReference>
<organism evidence="7 8">
    <name type="scientific">Candidatus Galacturonatibacter soehngenii</name>
    <dbReference type="NCBI Taxonomy" id="2307010"/>
    <lineage>
        <taxon>Bacteria</taxon>
        <taxon>Bacillati</taxon>
        <taxon>Bacillota</taxon>
        <taxon>Clostridia</taxon>
        <taxon>Lachnospirales</taxon>
        <taxon>Lachnospiraceae</taxon>
        <taxon>Candidatus Galacturonatibacter</taxon>
    </lineage>
</organism>
<feature type="domain" description="TRAM" evidence="6">
    <location>
        <begin position="1"/>
        <end position="58"/>
    </location>
</feature>
<evidence type="ECO:0000256" key="1">
    <source>
        <dbReference type="ARBA" id="ARBA00022603"/>
    </source>
</evidence>
<dbReference type="PROSITE" id="PS01230">
    <property type="entry name" value="TRMA_1"/>
    <property type="match status" value="1"/>
</dbReference>
<dbReference type="InterPro" id="IPR029063">
    <property type="entry name" value="SAM-dependent_MTases_sf"/>
</dbReference>
<dbReference type="CDD" id="cd02440">
    <property type="entry name" value="AdoMet_MTases"/>
    <property type="match status" value="1"/>
</dbReference>
<feature type="active site" evidence="5">
    <location>
        <position position="408"/>
    </location>
</feature>
<reference evidence="7 8" key="1">
    <citation type="submission" date="2019-09" db="EMBL/GenBank/DDBJ databases">
        <authorList>
            <person name="Valk L.C."/>
        </authorList>
    </citation>
    <scope>NUCLEOTIDE SEQUENCE [LARGE SCALE GENOMIC DNA]</scope>
    <source>
        <strain evidence="7">GalUA</strain>
    </source>
</reference>
<dbReference type="GO" id="GO:0070041">
    <property type="term" value="F:rRNA (uridine-C5-)-methyltransferase activity"/>
    <property type="evidence" value="ECO:0007669"/>
    <property type="project" value="TreeGrafter"/>
</dbReference>
<feature type="binding site" evidence="4">
    <location>
        <position position="332"/>
    </location>
    <ligand>
        <name>S-adenosyl-L-methionine</name>
        <dbReference type="ChEBI" id="CHEBI:59789"/>
    </ligand>
</feature>
<keyword evidence="3 4" id="KW-0949">S-adenosyl-L-methionine</keyword>
<accession>A0A7V7QIC7</accession>
<dbReference type="Gene3D" id="3.40.50.150">
    <property type="entry name" value="Vaccinia Virus protein VP39"/>
    <property type="match status" value="1"/>
</dbReference>
<sequence length="451" mass="51061">MNKNDIFTVTIEDMGAEGEGIGKVDGFTWFVKDAVIGDVVNVKAMKVKKNYGYARLLEILEPSTYRVEPKCEFHRQCGGCQIQALDYKQQLLFKENKVRNNLKRIGGFHDLTIRPVIGMENPYHYRNKAQFPIRQDKDGNIITGFYAGRSHTVIANTKCYLGDDINEEILDIVLFFMKKYKISAYDEETGKGLVRHVLIRVGFTTREIMVCLIINGKELPNSQKLVDCLQKIKGMTSISININKEITNVILGETVKTLWGQDYITDYIGNVKYQISPLSFYQVNPVQTKKLYETALSFAKLTGDEVVWDLYCGIGTISLFLAQKAKKVMGVEIVPQAIEDAKKNAQINGITNASFYVGKAEEVLPNKFKNDGEYAEVIVVDPPRKGCDETLLDTIAQMNPKRVVYVSCDSATLARDLRYLCDRGYEVKEVQPVDMFGHTVHCEVIVKLEKH</sequence>
<comment type="caution">
    <text evidence="7">The sequence shown here is derived from an EMBL/GenBank/DDBJ whole genome shotgun (WGS) entry which is preliminary data.</text>
</comment>
<dbReference type="FunFam" id="2.40.50.140:FF:000097">
    <property type="entry name" value="23S rRNA (uracil(1939)-C(5))-methyltransferase RlmD"/>
    <property type="match status" value="1"/>
</dbReference>
<feature type="active site" description="Nucleophile" evidence="4">
    <location>
        <position position="408"/>
    </location>
</feature>
<dbReference type="EMBL" id="WAGX01000007">
    <property type="protein sequence ID" value="KAB1435945.1"/>
    <property type="molecule type" value="Genomic_DNA"/>
</dbReference>
<feature type="binding site" evidence="4">
    <location>
        <position position="282"/>
    </location>
    <ligand>
        <name>S-adenosyl-L-methionine</name>
        <dbReference type="ChEBI" id="CHEBI:59789"/>
    </ligand>
</feature>
<dbReference type="NCBIfam" id="TIGR00479">
    <property type="entry name" value="rumA"/>
    <property type="match status" value="1"/>
</dbReference>
<dbReference type="RefSeq" id="WP_151147740.1">
    <property type="nucleotide sequence ID" value="NZ_WAGX01000007.1"/>
</dbReference>
<comment type="similarity">
    <text evidence="4">Belongs to the class I-like SAM-binding methyltransferase superfamily. RNA M5U methyltransferase family.</text>
</comment>
<dbReference type="EC" id="2.1.1.190" evidence="7"/>
<gene>
    <name evidence="7" type="primary">rlmD</name>
    <name evidence="7" type="ORF">F7O84_16350</name>
</gene>
<keyword evidence="8" id="KW-1185">Reference proteome</keyword>
<dbReference type="PANTHER" id="PTHR11061">
    <property type="entry name" value="RNA M5U METHYLTRANSFERASE"/>
    <property type="match status" value="1"/>
</dbReference>
<evidence type="ECO:0000313" key="8">
    <source>
        <dbReference type="Proteomes" id="UP000461768"/>
    </source>
</evidence>
<dbReference type="GO" id="GO:0070475">
    <property type="term" value="P:rRNA base methylation"/>
    <property type="evidence" value="ECO:0007669"/>
    <property type="project" value="TreeGrafter"/>
</dbReference>
<keyword evidence="2 4" id="KW-0808">Transferase</keyword>
<keyword evidence="1 4" id="KW-0489">Methyltransferase</keyword>
<dbReference type="Proteomes" id="UP000461768">
    <property type="component" value="Unassembled WGS sequence"/>
</dbReference>
<dbReference type="InterPro" id="IPR030390">
    <property type="entry name" value="MeTrfase_TrmA_AS"/>
</dbReference>
<dbReference type="OrthoDB" id="9804590at2"/>
<feature type="binding site" evidence="4">
    <location>
        <position position="381"/>
    </location>
    <ligand>
        <name>S-adenosyl-L-methionine</name>
        <dbReference type="ChEBI" id="CHEBI:59789"/>
    </ligand>
</feature>
<evidence type="ECO:0000259" key="6">
    <source>
        <dbReference type="PROSITE" id="PS50926"/>
    </source>
</evidence>
<dbReference type="Gene3D" id="2.40.50.140">
    <property type="entry name" value="Nucleic acid-binding proteins"/>
    <property type="match status" value="1"/>
</dbReference>
<evidence type="ECO:0000256" key="3">
    <source>
        <dbReference type="ARBA" id="ARBA00022691"/>
    </source>
</evidence>
<dbReference type="Gene3D" id="2.40.50.1070">
    <property type="match status" value="1"/>
</dbReference>
<feature type="binding site" evidence="4">
    <location>
        <position position="311"/>
    </location>
    <ligand>
        <name>S-adenosyl-L-methionine</name>
        <dbReference type="ChEBI" id="CHEBI:59789"/>
    </ligand>
</feature>
<reference evidence="7 8" key="2">
    <citation type="submission" date="2020-02" db="EMBL/GenBank/DDBJ databases">
        <title>Candidatus Galacturonibacter soehngenii shows hetero-acetogenic catabolism of galacturonic acid but lacks a canonical carbon monoxide dehydrogenase/acetyl-CoA synthase complex.</title>
        <authorList>
            <person name="Diender M."/>
            <person name="Stouten G.R."/>
            <person name="Petersen J.F."/>
            <person name="Nielsen P.H."/>
            <person name="Dueholm M.S."/>
            <person name="Pronk J.T."/>
            <person name="Van Loosdrecht M.C.M."/>
        </authorList>
    </citation>
    <scope>NUCLEOTIDE SEQUENCE [LARGE SCALE GENOMIC DNA]</scope>
    <source>
        <strain evidence="7">GalUA</strain>
    </source>
</reference>
<dbReference type="AlphaFoldDB" id="A0A7V7QIC7"/>
<dbReference type="FunFam" id="3.40.50.150:FF:000009">
    <property type="entry name" value="23S rRNA (Uracil(1939)-C(5))-methyltransferase RlmD"/>
    <property type="match status" value="1"/>
</dbReference>
<proteinExistence type="inferred from homology"/>
<dbReference type="SUPFAM" id="SSF50249">
    <property type="entry name" value="Nucleic acid-binding proteins"/>
    <property type="match status" value="1"/>
</dbReference>
<dbReference type="SUPFAM" id="SSF53335">
    <property type="entry name" value="S-adenosyl-L-methionine-dependent methyltransferases"/>
    <property type="match status" value="1"/>
</dbReference>
<dbReference type="PROSITE" id="PS50926">
    <property type="entry name" value="TRAM"/>
    <property type="match status" value="1"/>
</dbReference>
<dbReference type="Pfam" id="PF01938">
    <property type="entry name" value="TRAM"/>
    <property type="match status" value="1"/>
</dbReference>
<evidence type="ECO:0000256" key="2">
    <source>
        <dbReference type="ARBA" id="ARBA00022679"/>
    </source>
</evidence>
<evidence type="ECO:0000256" key="4">
    <source>
        <dbReference type="PROSITE-ProRule" id="PRU01024"/>
    </source>
</evidence>
<dbReference type="FunFam" id="2.40.50.1070:FF:000003">
    <property type="entry name" value="23S rRNA (Uracil-5-)-methyltransferase RumA"/>
    <property type="match status" value="1"/>
</dbReference>
<dbReference type="InterPro" id="IPR002792">
    <property type="entry name" value="TRAM_dom"/>
</dbReference>
<evidence type="ECO:0000256" key="5">
    <source>
        <dbReference type="PROSITE-ProRule" id="PRU10015"/>
    </source>
</evidence>
<name>A0A7V7QIC7_9FIRM</name>
<dbReference type="InterPro" id="IPR012340">
    <property type="entry name" value="NA-bd_OB-fold"/>
</dbReference>
<evidence type="ECO:0000313" key="7">
    <source>
        <dbReference type="EMBL" id="KAB1435945.1"/>
    </source>
</evidence>
<dbReference type="PROSITE" id="PS51687">
    <property type="entry name" value="SAM_MT_RNA_M5U"/>
    <property type="match status" value="1"/>
</dbReference>
<dbReference type="Pfam" id="PF05958">
    <property type="entry name" value="tRNA_U5-meth_tr"/>
    <property type="match status" value="1"/>
</dbReference>
<dbReference type="PANTHER" id="PTHR11061:SF30">
    <property type="entry name" value="TRNA (URACIL(54)-C(5))-METHYLTRANSFERASE"/>
    <property type="match status" value="1"/>
</dbReference>